<evidence type="ECO:0000313" key="1">
    <source>
        <dbReference type="EMBL" id="KAG9220089.1"/>
    </source>
</evidence>
<dbReference type="Proteomes" id="UP000824881">
    <property type="component" value="Unassembled WGS sequence"/>
</dbReference>
<reference evidence="1 2" key="1">
    <citation type="journal article" date="2021" name="Appl. Environ. Microbiol.">
        <title>Genetic linkage and physical mapping for an oyster mushroom Pleurotus cornucopiae and QTL analysis for the trait cap color.</title>
        <authorList>
            <person name="Zhang Y."/>
            <person name="Gao W."/>
            <person name="Sonnenberg A."/>
            <person name="Chen Q."/>
            <person name="Zhang J."/>
            <person name="Huang C."/>
        </authorList>
    </citation>
    <scope>NUCLEOTIDE SEQUENCE [LARGE SCALE GENOMIC DNA]</scope>
    <source>
        <strain evidence="1">CCMSSC00406</strain>
    </source>
</reference>
<protein>
    <submittedName>
        <fullName evidence="1">Uncharacterized protein</fullName>
    </submittedName>
</protein>
<gene>
    <name evidence="1" type="ORF">CCMSSC00406_0007949</name>
</gene>
<comment type="caution">
    <text evidence="1">The sequence shown here is derived from an EMBL/GenBank/DDBJ whole genome shotgun (WGS) entry which is preliminary data.</text>
</comment>
<accession>A0ACB7IRF0</accession>
<sequence>MGRGWQWEHFYNNGSKFKTNNTHKAAWCRACVKETTNRLVAEESAQSTHRTDAQRLKHGPGTRNPSTGVKRRLKGDNGSDDEDNDASMVIALRKRKTQAKLTVVLSALWNKTQKQEYEANLCRRFVALNLPWNAVSNPEFQSFTSKYIPSALNPDRKALSGRILDKEVALVTTLTKSVVQGKYGTGVVNGWKNIAKESLQATGFNVEGKEYPFNVHNVTAERKTSKNLLDIVKPDITTITTVYGVKLVGWCCDSGGDS</sequence>
<proteinExistence type="predicted"/>
<organism evidence="1 2">
    <name type="scientific">Pleurotus cornucopiae</name>
    <name type="common">Cornucopia mushroom</name>
    <dbReference type="NCBI Taxonomy" id="5321"/>
    <lineage>
        <taxon>Eukaryota</taxon>
        <taxon>Fungi</taxon>
        <taxon>Dikarya</taxon>
        <taxon>Basidiomycota</taxon>
        <taxon>Agaricomycotina</taxon>
        <taxon>Agaricomycetes</taxon>
        <taxon>Agaricomycetidae</taxon>
        <taxon>Agaricales</taxon>
        <taxon>Pleurotineae</taxon>
        <taxon>Pleurotaceae</taxon>
        <taxon>Pleurotus</taxon>
    </lineage>
</organism>
<dbReference type="EMBL" id="WQMT02000008">
    <property type="protein sequence ID" value="KAG9220089.1"/>
    <property type="molecule type" value="Genomic_DNA"/>
</dbReference>
<keyword evidence="2" id="KW-1185">Reference proteome</keyword>
<name>A0ACB7IRF0_PLECO</name>
<evidence type="ECO:0000313" key="2">
    <source>
        <dbReference type="Proteomes" id="UP000824881"/>
    </source>
</evidence>